<comment type="caution">
    <text evidence="2">The sequence shown here is derived from an EMBL/GenBank/DDBJ whole genome shotgun (WGS) entry which is preliminary data.</text>
</comment>
<protein>
    <submittedName>
        <fullName evidence="2">Uncharacterized protein</fullName>
    </submittedName>
</protein>
<proteinExistence type="predicted"/>
<reference evidence="2" key="1">
    <citation type="journal article" date="2018" name="DNA Res.">
        <title>Multiple hybrid de novo genome assembly of finger millet, an orphan allotetraploid crop.</title>
        <authorList>
            <person name="Hatakeyama M."/>
            <person name="Aluri S."/>
            <person name="Balachadran M.T."/>
            <person name="Sivarajan S.R."/>
            <person name="Patrignani A."/>
            <person name="Gruter S."/>
            <person name="Poveda L."/>
            <person name="Shimizu-Inatsugi R."/>
            <person name="Baeten J."/>
            <person name="Francoijs K.J."/>
            <person name="Nataraja K.N."/>
            <person name="Reddy Y.A.N."/>
            <person name="Phadnis S."/>
            <person name="Ravikumar R.L."/>
            <person name="Schlapbach R."/>
            <person name="Sreeman S.M."/>
            <person name="Shimizu K.K."/>
        </authorList>
    </citation>
    <scope>NUCLEOTIDE SEQUENCE</scope>
</reference>
<feature type="signal peptide" evidence="1">
    <location>
        <begin position="1"/>
        <end position="28"/>
    </location>
</feature>
<sequence length="104" mass="11252">MASSSAAALKMVVICALVLCVVVGPQLAAVHARETPEKEQQVLLQMPLAQELADVLSQLIPKNGGVEDCATEACKSCYSTCRVWCRFVPSCYPRCAELFECDSK</sequence>
<reference evidence="2" key="2">
    <citation type="submission" date="2021-12" db="EMBL/GenBank/DDBJ databases">
        <title>Resequencing data analysis of finger millet.</title>
        <authorList>
            <person name="Hatakeyama M."/>
            <person name="Aluri S."/>
            <person name="Balachadran M.T."/>
            <person name="Sivarajan S.R."/>
            <person name="Poveda L."/>
            <person name="Shimizu-Inatsugi R."/>
            <person name="Schlapbach R."/>
            <person name="Sreeman S.M."/>
            <person name="Shimizu K.K."/>
        </authorList>
    </citation>
    <scope>NUCLEOTIDE SEQUENCE</scope>
</reference>
<keyword evidence="1" id="KW-0732">Signal</keyword>
<gene>
    <name evidence="2" type="primary">ga16951</name>
    <name evidence="2" type="ORF">PR202_ga16951</name>
</gene>
<organism evidence="2 3">
    <name type="scientific">Eleusine coracana subsp. coracana</name>
    <dbReference type="NCBI Taxonomy" id="191504"/>
    <lineage>
        <taxon>Eukaryota</taxon>
        <taxon>Viridiplantae</taxon>
        <taxon>Streptophyta</taxon>
        <taxon>Embryophyta</taxon>
        <taxon>Tracheophyta</taxon>
        <taxon>Spermatophyta</taxon>
        <taxon>Magnoliopsida</taxon>
        <taxon>Liliopsida</taxon>
        <taxon>Poales</taxon>
        <taxon>Poaceae</taxon>
        <taxon>PACMAD clade</taxon>
        <taxon>Chloridoideae</taxon>
        <taxon>Cynodonteae</taxon>
        <taxon>Eleusininae</taxon>
        <taxon>Eleusine</taxon>
    </lineage>
</organism>
<accession>A0AAV5CPL9</accession>
<dbReference type="EMBL" id="BQKI01000008">
    <property type="protein sequence ID" value="GJM99816.1"/>
    <property type="molecule type" value="Genomic_DNA"/>
</dbReference>
<evidence type="ECO:0000313" key="3">
    <source>
        <dbReference type="Proteomes" id="UP001054889"/>
    </source>
</evidence>
<dbReference type="AlphaFoldDB" id="A0AAV5CPL9"/>
<keyword evidence="3" id="KW-1185">Reference proteome</keyword>
<evidence type="ECO:0000313" key="2">
    <source>
        <dbReference type="EMBL" id="GJM99816.1"/>
    </source>
</evidence>
<feature type="chain" id="PRO_5043327234" evidence="1">
    <location>
        <begin position="29"/>
        <end position="104"/>
    </location>
</feature>
<evidence type="ECO:0000256" key="1">
    <source>
        <dbReference type="SAM" id="SignalP"/>
    </source>
</evidence>
<name>A0AAV5CPL9_ELECO</name>
<dbReference type="Proteomes" id="UP001054889">
    <property type="component" value="Unassembled WGS sequence"/>
</dbReference>